<dbReference type="EMBL" id="HAAD01004447">
    <property type="protein sequence ID" value="CDG70679.1"/>
    <property type="molecule type" value="mRNA"/>
</dbReference>
<gene>
    <name evidence="6" type="primary">RRP1</name>
</gene>
<dbReference type="KEGG" id="hmg:100206113"/>
<feature type="region of interest" description="Disordered" evidence="5">
    <location>
        <begin position="311"/>
        <end position="330"/>
    </location>
</feature>
<evidence type="ECO:0000256" key="4">
    <source>
        <dbReference type="ARBA" id="ARBA00023242"/>
    </source>
</evidence>
<proteinExistence type="evidence at transcript level"/>
<feature type="region of interest" description="Disordered" evidence="5">
    <location>
        <begin position="456"/>
        <end position="480"/>
    </location>
</feature>
<feature type="region of interest" description="Disordered" evidence="5">
    <location>
        <begin position="528"/>
        <end position="550"/>
    </location>
</feature>
<dbReference type="AlphaFoldDB" id="T2MF08"/>
<dbReference type="OrthoDB" id="2019504at2759"/>
<dbReference type="GO" id="GO:0006364">
    <property type="term" value="P:rRNA processing"/>
    <property type="evidence" value="ECO:0007669"/>
    <property type="project" value="UniProtKB-KW"/>
</dbReference>
<dbReference type="PANTHER" id="PTHR13026:SF0">
    <property type="entry name" value="RIBOSOMAL RNA PROCESSING 1B"/>
    <property type="match status" value="1"/>
</dbReference>
<name>T2MF08_HYDVU</name>
<keyword evidence="4" id="KW-0539">Nucleus</keyword>
<reference evidence="6" key="1">
    <citation type="journal article" date="2013" name="Genome Biol. Evol.">
        <title>Punctuated emergences of genetic and phenotypic innovations in eumetazoan, bilaterian, euteleostome, and hominidae ancestors.</title>
        <authorList>
            <person name="Wenger Y."/>
            <person name="Galliot B."/>
        </authorList>
    </citation>
    <scope>NUCLEOTIDE SEQUENCE</scope>
    <source>
        <tissue evidence="6">Whole animals</tissue>
    </source>
</reference>
<protein>
    <submittedName>
        <fullName evidence="6">Ribosomal RNA processing protein 1 homolog A</fullName>
    </submittedName>
</protein>
<dbReference type="GO" id="GO:0005634">
    <property type="term" value="C:nucleus"/>
    <property type="evidence" value="ECO:0007669"/>
    <property type="project" value="UniProtKB-SubCell"/>
</dbReference>
<dbReference type="PANTHER" id="PTHR13026">
    <property type="entry name" value="NNP-1 PROTEIN NOVEL NUCLEAR PROTEIN 1 NOP52"/>
    <property type="match status" value="1"/>
</dbReference>
<accession>T2MF08</accession>
<dbReference type="Pfam" id="PF05997">
    <property type="entry name" value="Nop52"/>
    <property type="match status" value="1"/>
</dbReference>
<comment type="similarity">
    <text evidence="2">Belongs to the RRP1 family.</text>
</comment>
<feature type="compositionally biased region" description="Basic residues" evidence="5">
    <location>
        <begin position="316"/>
        <end position="327"/>
    </location>
</feature>
<evidence type="ECO:0000256" key="1">
    <source>
        <dbReference type="ARBA" id="ARBA00004123"/>
    </source>
</evidence>
<dbReference type="GO" id="GO:0030688">
    <property type="term" value="C:preribosome, small subunit precursor"/>
    <property type="evidence" value="ECO:0007669"/>
    <property type="project" value="InterPro"/>
</dbReference>
<evidence type="ECO:0000256" key="3">
    <source>
        <dbReference type="ARBA" id="ARBA00022552"/>
    </source>
</evidence>
<keyword evidence="3" id="KW-0698">rRNA processing</keyword>
<evidence type="ECO:0000256" key="2">
    <source>
        <dbReference type="ARBA" id="ARBA00006374"/>
    </source>
</evidence>
<dbReference type="InterPro" id="IPR010301">
    <property type="entry name" value="RRP1"/>
</dbReference>
<evidence type="ECO:0000256" key="5">
    <source>
        <dbReference type="SAM" id="MobiDB-lite"/>
    </source>
</evidence>
<sequence>MAKDTRPQEKNKVGSAEIHFAKKLANNDKKIRDRAFVKLKSWLLAKEKTNDGLNFTELLKIWKGLFYCMWYSDKPLVQEELAANLANLIHIFNRSSNNGILFSKVFFVTIGREWIGIDRLRLDKFYFLIKLFIHETLKCLQNLEWNYQNVLQHSKFLNECFLDEKFPDSLKIYLTEKTLPELSVLIDSSDKMPKDDVLVLLVEPFLTAIAFTLSDSVFKAVREEVLNKIEALENIKMPLKLIADRLTTLAAEKAVKTRNRKVLHIYARRFHEADSVEGTKSKLKNKSEESVILEQPIIKKKKTGDTEMCNDVSMQKSKKKKKKKKKLSQVESISTELNNNLEKCSDDKTNSFTETNINIAPTSNENDNSSCHVNDHAPLISSSSFASQINSISLPPLTNTIKPALQLDSNSPVQDVDSTDIAMQIESEHSSEKLTCLVNDTVKQKLDFMSDFELADNQPKSESADDTATKNSLQTPTDITNESNINNEIISEDQQLCHLVDQSIENDDDKTEKTSQNIMKDSVEKELKEVKRERRSLRKKNNEKGSPKSSVTYIKTPVTKAFLNRQMRTICGKIKNETDTTSTDFTTPQPEKRKVRIELSKNMAVGHKELKISPLPAFNPLLQPNKSAMKVYSTRSRAKASDFM</sequence>
<organism evidence="6">
    <name type="scientific">Hydra vulgaris</name>
    <name type="common">Hydra</name>
    <name type="synonym">Hydra attenuata</name>
    <dbReference type="NCBI Taxonomy" id="6087"/>
    <lineage>
        <taxon>Eukaryota</taxon>
        <taxon>Metazoa</taxon>
        <taxon>Cnidaria</taxon>
        <taxon>Hydrozoa</taxon>
        <taxon>Hydroidolina</taxon>
        <taxon>Anthoathecata</taxon>
        <taxon>Aplanulata</taxon>
        <taxon>Hydridae</taxon>
        <taxon>Hydra</taxon>
    </lineage>
</organism>
<comment type="subcellular location">
    <subcellularLocation>
        <location evidence="1">Nucleus</location>
    </subcellularLocation>
</comment>
<evidence type="ECO:0000313" key="6">
    <source>
        <dbReference type="EMBL" id="CDG70679.1"/>
    </source>
</evidence>